<gene>
    <name evidence="1" type="ORF">LCGC14_3131080</name>
</gene>
<proteinExistence type="predicted"/>
<name>A0A0F8VZM9_9ZZZZ</name>
<dbReference type="SUPFAM" id="SSF53335">
    <property type="entry name" value="S-adenosyl-L-methionine-dependent methyltransferases"/>
    <property type="match status" value="1"/>
</dbReference>
<comment type="caution">
    <text evidence="1">The sequence shown here is derived from an EMBL/GenBank/DDBJ whole genome shotgun (WGS) entry which is preliminary data.</text>
</comment>
<dbReference type="EMBL" id="LAZR01068335">
    <property type="protein sequence ID" value="KKK49833.1"/>
    <property type="molecule type" value="Genomic_DNA"/>
</dbReference>
<dbReference type="Gene3D" id="3.40.50.150">
    <property type="entry name" value="Vaccinia Virus protein VP39"/>
    <property type="match status" value="1"/>
</dbReference>
<dbReference type="AlphaFoldDB" id="A0A0F8VZM9"/>
<dbReference type="InterPro" id="IPR029063">
    <property type="entry name" value="SAM-dependent_MTases_sf"/>
</dbReference>
<sequence length="211" mass="24988">MKKCEFITTLCQGKRVLDIGAAEYDYYHQRPGYKSYWLHGKIFRTAYYTVGIDMDRETVKILNHEGFRFYVGHAEYLDRVKALQGQKFDIIVAGDLIEHLANPGLFLEGLKLFCHSQTQIVITTPNILAFYYWRTFIRKGWEFNADDHLVIFTPRILIQLLQACNYEILERRFNTTEQIINGIRPAMRRLLKWILPHMSHKIMIVCRPKEL</sequence>
<reference evidence="1" key="1">
    <citation type="journal article" date="2015" name="Nature">
        <title>Complex archaea that bridge the gap between prokaryotes and eukaryotes.</title>
        <authorList>
            <person name="Spang A."/>
            <person name="Saw J.H."/>
            <person name="Jorgensen S.L."/>
            <person name="Zaremba-Niedzwiedzka K."/>
            <person name="Martijn J."/>
            <person name="Lind A.E."/>
            <person name="van Eijk R."/>
            <person name="Schleper C."/>
            <person name="Guy L."/>
            <person name="Ettema T.J."/>
        </authorList>
    </citation>
    <scope>NUCLEOTIDE SEQUENCE</scope>
</reference>
<dbReference type="Pfam" id="PF13489">
    <property type="entry name" value="Methyltransf_23"/>
    <property type="match status" value="1"/>
</dbReference>
<accession>A0A0F8VZM9</accession>
<evidence type="ECO:0000313" key="1">
    <source>
        <dbReference type="EMBL" id="KKK49833.1"/>
    </source>
</evidence>
<organism evidence="1">
    <name type="scientific">marine sediment metagenome</name>
    <dbReference type="NCBI Taxonomy" id="412755"/>
    <lineage>
        <taxon>unclassified sequences</taxon>
        <taxon>metagenomes</taxon>
        <taxon>ecological metagenomes</taxon>
    </lineage>
</organism>
<evidence type="ECO:0008006" key="2">
    <source>
        <dbReference type="Google" id="ProtNLM"/>
    </source>
</evidence>
<protein>
    <recommendedName>
        <fullName evidence="2">Methyltransferase type 11 domain-containing protein</fullName>
    </recommendedName>
</protein>